<dbReference type="Proteomes" id="UP001301442">
    <property type="component" value="Chromosome"/>
</dbReference>
<proteinExistence type="predicted"/>
<dbReference type="PANTHER" id="PTHR35848">
    <property type="entry name" value="OXALATE-BINDING PROTEIN"/>
    <property type="match status" value="1"/>
</dbReference>
<dbReference type="SUPFAM" id="SSF51182">
    <property type="entry name" value="RmlC-like cupins"/>
    <property type="match status" value="1"/>
</dbReference>
<dbReference type="PANTHER" id="PTHR35848:SF6">
    <property type="entry name" value="CUPIN TYPE-2 DOMAIN-CONTAINING PROTEIN"/>
    <property type="match status" value="1"/>
</dbReference>
<dbReference type="RefSeq" id="WP_348395178.1">
    <property type="nucleotide sequence ID" value="NZ_CP136600.1"/>
</dbReference>
<dbReference type="InterPro" id="IPR014710">
    <property type="entry name" value="RmlC-like_jellyroll"/>
</dbReference>
<dbReference type="Gene3D" id="2.60.120.10">
    <property type="entry name" value="Jelly Rolls"/>
    <property type="match status" value="1"/>
</dbReference>
<dbReference type="EMBL" id="CP136600">
    <property type="protein sequence ID" value="WOH36365.1"/>
    <property type="molecule type" value="Genomic_DNA"/>
</dbReference>
<reference evidence="3 4" key="1">
    <citation type="submission" date="2023-09" db="EMBL/GenBank/DDBJ databases">
        <authorList>
            <person name="Qi X."/>
        </authorList>
    </citation>
    <scope>NUCLEOTIDE SEQUENCE [LARGE SCALE GENOMIC DNA]</scope>
    <source>
        <strain evidence="3 4">S1-1</strain>
    </source>
</reference>
<feature type="domain" description="Cupin type-2" evidence="2">
    <location>
        <begin position="43"/>
        <end position="111"/>
    </location>
</feature>
<protein>
    <submittedName>
        <fullName evidence="3">Cupin domain-containing protein</fullName>
    </submittedName>
</protein>
<accession>A0ABZ0GLE3</accession>
<evidence type="ECO:0000256" key="1">
    <source>
        <dbReference type="ARBA" id="ARBA00022723"/>
    </source>
</evidence>
<name>A0ABZ0GLE3_9GAMM</name>
<organism evidence="3 4">
    <name type="scientific">Thalassotalea fonticola</name>
    <dbReference type="NCBI Taxonomy" id="3065649"/>
    <lineage>
        <taxon>Bacteria</taxon>
        <taxon>Pseudomonadati</taxon>
        <taxon>Pseudomonadota</taxon>
        <taxon>Gammaproteobacteria</taxon>
        <taxon>Alteromonadales</taxon>
        <taxon>Colwelliaceae</taxon>
        <taxon>Thalassotalea</taxon>
    </lineage>
</organism>
<dbReference type="InterPro" id="IPR013096">
    <property type="entry name" value="Cupin_2"/>
</dbReference>
<dbReference type="InterPro" id="IPR011051">
    <property type="entry name" value="RmlC_Cupin_sf"/>
</dbReference>
<keyword evidence="1" id="KW-0479">Metal-binding</keyword>
<dbReference type="InterPro" id="IPR051610">
    <property type="entry name" value="GPI/OXD"/>
</dbReference>
<evidence type="ECO:0000313" key="4">
    <source>
        <dbReference type="Proteomes" id="UP001301442"/>
    </source>
</evidence>
<gene>
    <name evidence="3" type="ORF">RI844_13410</name>
</gene>
<dbReference type="Pfam" id="PF07883">
    <property type="entry name" value="Cupin_2"/>
    <property type="match status" value="1"/>
</dbReference>
<keyword evidence="4" id="KW-1185">Reference proteome</keyword>
<sequence>MIRNFLTCKSETYQNSHDGIGEIELQKVFRRDDFQGGWDFALRVIMPPNSSMGIHEHGQDEEMYIILKGEGLMTIEGQEQRVGVGDMVLNKPGGTHGLLNDSDSEIELLIIQASVKTDL</sequence>
<evidence type="ECO:0000313" key="3">
    <source>
        <dbReference type="EMBL" id="WOH36365.1"/>
    </source>
</evidence>
<evidence type="ECO:0000259" key="2">
    <source>
        <dbReference type="Pfam" id="PF07883"/>
    </source>
</evidence>